<keyword evidence="2" id="KW-0285">Flavoprotein</keyword>
<comment type="similarity">
    <text evidence="1">Belongs to the paxM FAD-dependent monooxygenase family.</text>
</comment>
<dbReference type="Proteomes" id="UP001583177">
    <property type="component" value="Unassembled WGS sequence"/>
</dbReference>
<evidence type="ECO:0000256" key="1">
    <source>
        <dbReference type="ARBA" id="ARBA00007992"/>
    </source>
</evidence>
<dbReference type="EMBL" id="JAWRVE010000148">
    <property type="protein sequence ID" value="KAL1853561.1"/>
    <property type="molecule type" value="Genomic_DNA"/>
</dbReference>
<evidence type="ECO:0000313" key="5">
    <source>
        <dbReference type="EMBL" id="KAL1853561.1"/>
    </source>
</evidence>
<evidence type="ECO:0000256" key="2">
    <source>
        <dbReference type="ARBA" id="ARBA00022630"/>
    </source>
</evidence>
<organism evidence="5 6">
    <name type="scientific">Diaporthe australafricana</name>
    <dbReference type="NCBI Taxonomy" id="127596"/>
    <lineage>
        <taxon>Eukaryota</taxon>
        <taxon>Fungi</taxon>
        <taxon>Dikarya</taxon>
        <taxon>Ascomycota</taxon>
        <taxon>Pezizomycotina</taxon>
        <taxon>Sordariomycetes</taxon>
        <taxon>Sordariomycetidae</taxon>
        <taxon>Diaporthales</taxon>
        <taxon>Diaporthaceae</taxon>
        <taxon>Diaporthe</taxon>
    </lineage>
</organism>
<reference evidence="5 6" key="1">
    <citation type="journal article" date="2024" name="IMA Fungus">
        <title>IMA Genome - F19 : A genome assembly and annotation guide to empower mycologists, including annotated draft genome sequences of Ceratocystis pirilliformis, Diaporthe australafricana, Fusarium ophioides, Paecilomyces lecythidis, and Sporothrix stenoceras.</title>
        <authorList>
            <person name="Aylward J."/>
            <person name="Wilson A.M."/>
            <person name="Visagie C.M."/>
            <person name="Spraker J."/>
            <person name="Barnes I."/>
            <person name="Buitendag C."/>
            <person name="Ceriani C."/>
            <person name="Del Mar Angel L."/>
            <person name="du Plessis D."/>
            <person name="Fuchs T."/>
            <person name="Gasser K."/>
            <person name="Kramer D."/>
            <person name="Li W."/>
            <person name="Munsamy K."/>
            <person name="Piso A."/>
            <person name="Price J.L."/>
            <person name="Sonnekus B."/>
            <person name="Thomas C."/>
            <person name="van der Nest A."/>
            <person name="van Dijk A."/>
            <person name="van Heerden A."/>
            <person name="van Vuuren N."/>
            <person name="Yilmaz N."/>
            <person name="Duong T.A."/>
            <person name="van der Merwe N.A."/>
            <person name="Wingfield M.J."/>
            <person name="Wingfield B.D."/>
        </authorList>
    </citation>
    <scope>NUCLEOTIDE SEQUENCE [LARGE SCALE GENOMIC DNA]</scope>
    <source>
        <strain evidence="5 6">CMW 18300</strain>
    </source>
</reference>
<dbReference type="InterPro" id="IPR051104">
    <property type="entry name" value="FAD_monoxygenase"/>
</dbReference>
<dbReference type="InterPro" id="IPR036188">
    <property type="entry name" value="FAD/NAD-bd_sf"/>
</dbReference>
<keyword evidence="3" id="KW-0274">FAD</keyword>
<evidence type="ECO:0000256" key="3">
    <source>
        <dbReference type="ARBA" id="ARBA00022827"/>
    </source>
</evidence>
<dbReference type="SUPFAM" id="SSF54373">
    <property type="entry name" value="FAD-linked reductases, C-terminal domain"/>
    <property type="match status" value="1"/>
</dbReference>
<protein>
    <recommendedName>
        <fullName evidence="7">FAD-binding domain-containing protein</fullName>
    </recommendedName>
</protein>
<dbReference type="PANTHER" id="PTHR46720">
    <property type="entry name" value="HYDROXYLASE, PUTATIVE (AFU_ORTHOLOGUE AFUA_3G01460)-RELATED"/>
    <property type="match status" value="1"/>
</dbReference>
<keyword evidence="4" id="KW-0560">Oxidoreductase</keyword>
<name>A0ABR3W5D0_9PEZI</name>
<dbReference type="PANTHER" id="PTHR46720:SF3">
    <property type="entry name" value="FAD-BINDING DOMAIN-CONTAINING PROTEIN-RELATED"/>
    <property type="match status" value="1"/>
</dbReference>
<dbReference type="Pfam" id="PF13450">
    <property type="entry name" value="NAD_binding_8"/>
    <property type="match status" value="1"/>
</dbReference>
<sequence>MAETSKLQVAIVGAGIAGLGAAIALKNHPAVDVQVYERASELREIGASIALGPNGMRTLDRLGVDNALSPDVAFRNKSKHPMIYRAHLQQALAAHVDSSRIHLNKPFDTITFDEEINKQIITFSDGTTATADIILGADGIHSKVRTFFVPSSRTGWTGWVAFRSVFPISHLSHISSIPDEAEHIWGPDRTLFVSKLGKDLFTVVGSHQSDPNAPDAPYQDASWDAAGDVNVLRDFYKDWHPRYRAIVDATPWTSVYPNSAAHALDGWVLGDGRVTLAGDAAHAHGGAFAAGGSLALDDAWAFAESILHVFPPDAKSVPQSPAAEDIAKALLIYERTRKAHTDRVMAVVHEQNAKKLERLGHPQTDEELRARLQNRYDPSWIHEHDVQLAFAHALDSLAN</sequence>
<gene>
    <name evidence="5" type="ORF">Daus18300_011765</name>
</gene>
<dbReference type="PRINTS" id="PR00420">
    <property type="entry name" value="RNGMNOXGNASE"/>
</dbReference>
<dbReference type="SUPFAM" id="SSF51905">
    <property type="entry name" value="FAD/NAD(P)-binding domain"/>
    <property type="match status" value="1"/>
</dbReference>
<evidence type="ECO:0000313" key="6">
    <source>
        <dbReference type="Proteomes" id="UP001583177"/>
    </source>
</evidence>
<evidence type="ECO:0000256" key="4">
    <source>
        <dbReference type="ARBA" id="ARBA00023002"/>
    </source>
</evidence>
<proteinExistence type="inferred from homology"/>
<evidence type="ECO:0008006" key="7">
    <source>
        <dbReference type="Google" id="ProtNLM"/>
    </source>
</evidence>
<dbReference type="Gene3D" id="3.50.50.60">
    <property type="entry name" value="FAD/NAD(P)-binding domain"/>
    <property type="match status" value="1"/>
</dbReference>
<comment type="caution">
    <text evidence="5">The sequence shown here is derived from an EMBL/GenBank/DDBJ whole genome shotgun (WGS) entry which is preliminary data.</text>
</comment>
<keyword evidence="6" id="KW-1185">Reference proteome</keyword>
<accession>A0ABR3W5D0</accession>